<keyword evidence="4" id="KW-0805">Transcription regulation</keyword>
<evidence type="ECO:0000259" key="9">
    <source>
        <dbReference type="PROSITE" id="PS51030"/>
    </source>
</evidence>
<keyword evidence="8" id="KW-0539">Nucleus</keyword>
<name>A0AAV5VZ54_9BILA</name>
<accession>A0AAV5VZ54</accession>
<keyword evidence="1" id="KW-0479">Metal-binding</keyword>
<feature type="domain" description="Nuclear receptor" evidence="9">
    <location>
        <begin position="103"/>
        <end position="179"/>
    </location>
</feature>
<gene>
    <name evidence="11" type="ORF">PFISCL1PPCAC_14652</name>
</gene>
<evidence type="ECO:0000256" key="5">
    <source>
        <dbReference type="ARBA" id="ARBA00023125"/>
    </source>
</evidence>
<keyword evidence="7" id="KW-0675">Receptor</keyword>
<keyword evidence="5" id="KW-0238">DNA-binding</keyword>
<proteinExistence type="predicted"/>
<dbReference type="Gene3D" id="1.10.565.10">
    <property type="entry name" value="Retinoid X Receptor"/>
    <property type="match status" value="1"/>
</dbReference>
<reference evidence="11" key="1">
    <citation type="submission" date="2023-10" db="EMBL/GenBank/DDBJ databases">
        <title>Genome assembly of Pristionchus species.</title>
        <authorList>
            <person name="Yoshida K."/>
            <person name="Sommer R.J."/>
        </authorList>
    </citation>
    <scope>NUCLEOTIDE SEQUENCE</scope>
    <source>
        <strain evidence="11">RS5133</strain>
    </source>
</reference>
<dbReference type="SUPFAM" id="SSF57716">
    <property type="entry name" value="Glucocorticoid receptor-like (DNA-binding domain)"/>
    <property type="match status" value="1"/>
</dbReference>
<evidence type="ECO:0000256" key="6">
    <source>
        <dbReference type="ARBA" id="ARBA00023163"/>
    </source>
</evidence>
<dbReference type="Pfam" id="PF00105">
    <property type="entry name" value="zf-C4"/>
    <property type="match status" value="1"/>
</dbReference>
<dbReference type="PRINTS" id="PR00047">
    <property type="entry name" value="STROIDFINGER"/>
</dbReference>
<dbReference type="PROSITE" id="PS51843">
    <property type="entry name" value="NR_LBD"/>
    <property type="match status" value="1"/>
</dbReference>
<evidence type="ECO:0000256" key="1">
    <source>
        <dbReference type="ARBA" id="ARBA00022723"/>
    </source>
</evidence>
<dbReference type="GO" id="GO:0003700">
    <property type="term" value="F:DNA-binding transcription factor activity"/>
    <property type="evidence" value="ECO:0007669"/>
    <property type="project" value="InterPro"/>
</dbReference>
<dbReference type="PANTHER" id="PTHR46011:SF6">
    <property type="entry name" value="HIGH ZINC ACTIVATED NUCLEAR RECEPTOR PROTEIN"/>
    <property type="match status" value="1"/>
</dbReference>
<evidence type="ECO:0000313" key="11">
    <source>
        <dbReference type="EMBL" id="GMT23355.1"/>
    </source>
</evidence>
<evidence type="ECO:0000256" key="3">
    <source>
        <dbReference type="ARBA" id="ARBA00022833"/>
    </source>
</evidence>
<dbReference type="InterPro" id="IPR013088">
    <property type="entry name" value="Znf_NHR/GATA"/>
</dbReference>
<dbReference type="SMART" id="SM00399">
    <property type="entry name" value="ZnF_C4"/>
    <property type="match status" value="1"/>
</dbReference>
<keyword evidence="12" id="KW-1185">Reference proteome</keyword>
<dbReference type="SUPFAM" id="SSF48508">
    <property type="entry name" value="Nuclear receptor ligand-binding domain"/>
    <property type="match status" value="1"/>
</dbReference>
<evidence type="ECO:0000259" key="10">
    <source>
        <dbReference type="PROSITE" id="PS51843"/>
    </source>
</evidence>
<dbReference type="Gene3D" id="3.30.50.10">
    <property type="entry name" value="Erythroid Transcription Factor GATA-1, subunit A"/>
    <property type="match status" value="1"/>
</dbReference>
<keyword evidence="3" id="KW-0862">Zinc</keyword>
<feature type="non-terminal residue" evidence="11">
    <location>
        <position position="1"/>
    </location>
</feature>
<organism evidence="11 12">
    <name type="scientific">Pristionchus fissidentatus</name>
    <dbReference type="NCBI Taxonomy" id="1538716"/>
    <lineage>
        <taxon>Eukaryota</taxon>
        <taxon>Metazoa</taxon>
        <taxon>Ecdysozoa</taxon>
        <taxon>Nematoda</taxon>
        <taxon>Chromadorea</taxon>
        <taxon>Rhabditida</taxon>
        <taxon>Rhabditina</taxon>
        <taxon>Diplogasteromorpha</taxon>
        <taxon>Diplogasteroidea</taxon>
        <taxon>Neodiplogasteridae</taxon>
        <taxon>Pristionchus</taxon>
    </lineage>
</organism>
<keyword evidence="2" id="KW-0863">Zinc-finger</keyword>
<evidence type="ECO:0000313" key="12">
    <source>
        <dbReference type="Proteomes" id="UP001432322"/>
    </source>
</evidence>
<evidence type="ECO:0000256" key="4">
    <source>
        <dbReference type="ARBA" id="ARBA00023015"/>
    </source>
</evidence>
<dbReference type="InterPro" id="IPR035500">
    <property type="entry name" value="NHR-like_dom_sf"/>
</dbReference>
<evidence type="ECO:0000256" key="2">
    <source>
        <dbReference type="ARBA" id="ARBA00022771"/>
    </source>
</evidence>
<dbReference type="EMBL" id="BTSY01000004">
    <property type="protein sequence ID" value="GMT23355.1"/>
    <property type="molecule type" value="Genomic_DNA"/>
</dbReference>
<keyword evidence="6" id="KW-0804">Transcription</keyword>
<protein>
    <recommendedName>
        <fullName evidence="13">Nuclear receptor</fullName>
    </recommendedName>
</protein>
<dbReference type="PROSITE" id="PS51030">
    <property type="entry name" value="NUCLEAR_REC_DBD_2"/>
    <property type="match status" value="1"/>
</dbReference>
<feature type="domain" description="NR LBD" evidence="10">
    <location>
        <begin position="223"/>
        <end position="465"/>
    </location>
</feature>
<dbReference type="AlphaFoldDB" id="A0AAV5VZ54"/>
<dbReference type="PANTHER" id="PTHR46011">
    <property type="entry name" value="NUCLEAR HORMONE RECEPTOR FAMILY MEMBER NHR-86-RELATED"/>
    <property type="match status" value="1"/>
</dbReference>
<dbReference type="Proteomes" id="UP001432322">
    <property type="component" value="Unassembled WGS sequence"/>
</dbReference>
<comment type="caution">
    <text evidence="11">The sequence shown here is derived from an EMBL/GenBank/DDBJ whole genome shotgun (WGS) entry which is preliminary data.</text>
</comment>
<sequence length="465" mass="53650">YNDSHSQIVSFFEGASYHSIVSCFKKSVYDVVGFVIGKNLFRKLYSWSISCHICVISHHFLSLHSLLSHHYALHSQLPLLYLYTQSISQSLFNLLLPLLPMNTRPCLICTSPTLNAHLGVDACRACAAFYKRTLSSGRIFTCRQGKGKCRIRKKEPFLCRKCRFDRCKELGMVCAKKDEKEEEIDPIEGTSRDEPNEERTEKESILKKILREYKFCCENRRKSESELRSKAPDSHIRVIDKPNEIIYLSKSTFASECMRILIEGLYLFATRSFPSFSSLSSVEQCLIIGKCTSAIFVLEGNFLAKKYFDSKKYFMVSLTSSLHLDALNYFLSDEKAENKEEIVKAMRFYTEKQIDFTWPLLQRAQLTETELAVLISTIIWQFGFTHSIPLKLCSLGEEILSEIYSDLHRYYRDELGLVDYSTRLGNLLSLSHSMVEASATMEEEFTLYSLMDLFQPDAFIRKLFA</sequence>
<dbReference type="InterPro" id="IPR001628">
    <property type="entry name" value="Znf_hrmn_rcpt"/>
</dbReference>
<evidence type="ECO:0008006" key="13">
    <source>
        <dbReference type="Google" id="ProtNLM"/>
    </source>
</evidence>
<evidence type="ECO:0000256" key="7">
    <source>
        <dbReference type="ARBA" id="ARBA00023170"/>
    </source>
</evidence>
<dbReference type="Pfam" id="PF00104">
    <property type="entry name" value="Hormone_recep"/>
    <property type="match status" value="1"/>
</dbReference>
<dbReference type="GO" id="GO:0008270">
    <property type="term" value="F:zinc ion binding"/>
    <property type="evidence" value="ECO:0007669"/>
    <property type="project" value="UniProtKB-KW"/>
</dbReference>
<dbReference type="GO" id="GO:0043565">
    <property type="term" value="F:sequence-specific DNA binding"/>
    <property type="evidence" value="ECO:0007669"/>
    <property type="project" value="InterPro"/>
</dbReference>
<dbReference type="InterPro" id="IPR000536">
    <property type="entry name" value="Nucl_hrmn_rcpt_lig-bd"/>
</dbReference>
<dbReference type="SMART" id="SM00430">
    <property type="entry name" value="HOLI"/>
    <property type="match status" value="1"/>
</dbReference>
<evidence type="ECO:0000256" key="8">
    <source>
        <dbReference type="ARBA" id="ARBA00023242"/>
    </source>
</evidence>
<dbReference type="GO" id="GO:0005634">
    <property type="term" value="C:nucleus"/>
    <property type="evidence" value="ECO:0007669"/>
    <property type="project" value="TreeGrafter"/>
</dbReference>